<feature type="binding site" evidence="12">
    <location>
        <position position="87"/>
    </location>
    <ligand>
        <name>ATP</name>
        <dbReference type="ChEBI" id="CHEBI:30616"/>
    </ligand>
</feature>
<dbReference type="GO" id="GO:0006241">
    <property type="term" value="P:CTP biosynthetic process"/>
    <property type="evidence" value="ECO:0007669"/>
    <property type="project" value="InterPro"/>
</dbReference>
<name>E8Q6E8_BLOVB</name>
<comment type="cofactor">
    <cofactor evidence="1">
        <name>Mg(2+)</name>
        <dbReference type="ChEBI" id="CHEBI:18420"/>
    </cofactor>
</comment>
<evidence type="ECO:0000256" key="7">
    <source>
        <dbReference type="ARBA" id="ARBA00022741"/>
    </source>
</evidence>
<feature type="binding site" evidence="12">
    <location>
        <position position="93"/>
    </location>
    <ligand>
        <name>ATP</name>
        <dbReference type="ChEBI" id="CHEBI:30616"/>
    </ligand>
</feature>
<feature type="domain" description="Nucleoside diphosphate kinase-like" evidence="15">
    <location>
        <begin position="3"/>
        <end position="135"/>
    </location>
</feature>
<comment type="catalytic activity">
    <reaction evidence="14">
        <text>a 2'-deoxyribonucleoside 5'-diphosphate + ATP = a 2'-deoxyribonucleoside 5'-triphosphate + ADP</text>
        <dbReference type="Rhea" id="RHEA:44640"/>
        <dbReference type="ChEBI" id="CHEBI:30616"/>
        <dbReference type="ChEBI" id="CHEBI:61560"/>
        <dbReference type="ChEBI" id="CHEBI:73316"/>
        <dbReference type="ChEBI" id="CHEBI:456216"/>
        <dbReference type="EC" id="2.7.4.6"/>
    </reaction>
</comment>
<gene>
    <name evidence="16" type="primary">ndk</name>
    <name evidence="16" type="ordered locus">BVAF_535</name>
</gene>
<evidence type="ECO:0000256" key="1">
    <source>
        <dbReference type="ARBA" id="ARBA00001946"/>
    </source>
</evidence>
<feature type="binding site" evidence="12">
    <location>
        <position position="104"/>
    </location>
    <ligand>
        <name>ATP</name>
        <dbReference type="ChEBI" id="CHEBI:30616"/>
    </ligand>
</feature>
<evidence type="ECO:0000256" key="11">
    <source>
        <dbReference type="ARBA" id="ARBA00023080"/>
    </source>
</evidence>
<keyword evidence="6" id="KW-0479">Metal-binding</keyword>
<dbReference type="CDD" id="cd04413">
    <property type="entry name" value="NDPk_I"/>
    <property type="match status" value="1"/>
</dbReference>
<dbReference type="EC" id="2.7.4.6" evidence="14"/>
<feature type="binding site" evidence="12">
    <location>
        <position position="11"/>
    </location>
    <ligand>
        <name>ATP</name>
        <dbReference type="ChEBI" id="CHEBI:30616"/>
    </ligand>
</feature>
<dbReference type="AlphaFoldDB" id="E8Q6E8"/>
<dbReference type="Gene3D" id="3.30.70.141">
    <property type="entry name" value="Nucleoside diphosphate kinase-like domain"/>
    <property type="match status" value="1"/>
</dbReference>
<dbReference type="SUPFAM" id="SSF54919">
    <property type="entry name" value="Nucleoside diphosphate kinase, NDK"/>
    <property type="match status" value="1"/>
</dbReference>
<evidence type="ECO:0000256" key="8">
    <source>
        <dbReference type="ARBA" id="ARBA00022777"/>
    </source>
</evidence>
<evidence type="ECO:0000313" key="16">
    <source>
        <dbReference type="EMBL" id="ADV33917.1"/>
    </source>
</evidence>
<feature type="binding site" evidence="12">
    <location>
        <position position="114"/>
    </location>
    <ligand>
        <name>ATP</name>
        <dbReference type="ChEBI" id="CHEBI:30616"/>
    </ligand>
</feature>
<dbReference type="Proteomes" id="UP000007464">
    <property type="component" value="Chromosome"/>
</dbReference>
<dbReference type="GO" id="GO:0005524">
    <property type="term" value="F:ATP binding"/>
    <property type="evidence" value="ECO:0007669"/>
    <property type="project" value="UniProtKB-KW"/>
</dbReference>
<dbReference type="InterPro" id="IPR023005">
    <property type="entry name" value="Nucleoside_diP_kinase_AS"/>
</dbReference>
<dbReference type="InterPro" id="IPR001564">
    <property type="entry name" value="Nucleoside_diP_kinase"/>
</dbReference>
<dbReference type="KEGG" id="bva:BVAF_535"/>
<dbReference type="GO" id="GO:0046872">
    <property type="term" value="F:metal ion binding"/>
    <property type="evidence" value="ECO:0007669"/>
    <property type="project" value="UniProtKB-KW"/>
</dbReference>
<evidence type="ECO:0000256" key="5">
    <source>
        <dbReference type="ARBA" id="ARBA00022679"/>
    </source>
</evidence>
<keyword evidence="17" id="KW-1185">Reference proteome</keyword>
<keyword evidence="5 14" id="KW-0808">Transferase</keyword>
<sequence length="135" mass="15363">MRKEHTLSIIKPDAVSKNIIGAIINRFEISGLVVVSVQMLQLTWKQASEFYYVHRNKFFFNDLIQFMTSGLIFIQILEGDCAIQRNREIIGATNPSDALSGTIRADYGENYTRNAIHGSDSKSSAQFEISYFFDK</sequence>
<dbReference type="InterPro" id="IPR034907">
    <property type="entry name" value="NDK-like_dom"/>
</dbReference>
<evidence type="ECO:0000256" key="13">
    <source>
        <dbReference type="RuleBase" id="RU004011"/>
    </source>
</evidence>
<evidence type="ECO:0000256" key="2">
    <source>
        <dbReference type="ARBA" id="ARBA00008142"/>
    </source>
</evidence>
<dbReference type="NCBIfam" id="NF001908">
    <property type="entry name" value="PRK00668.1"/>
    <property type="match status" value="1"/>
</dbReference>
<feature type="binding site" evidence="12">
    <location>
        <position position="59"/>
    </location>
    <ligand>
        <name>ATP</name>
        <dbReference type="ChEBI" id="CHEBI:30616"/>
    </ligand>
</feature>
<keyword evidence="9 14" id="KW-0067">ATP-binding</keyword>
<keyword evidence="3" id="KW-0963">Cytoplasm</keyword>
<dbReference type="GO" id="GO:0004550">
    <property type="term" value="F:nucleoside diphosphate kinase activity"/>
    <property type="evidence" value="ECO:0007669"/>
    <property type="project" value="UniProtKB-EC"/>
</dbReference>
<dbReference type="PANTHER" id="PTHR46161:SF3">
    <property type="entry name" value="NUCLEOSIDE DIPHOSPHATE KINASE DDB_G0292928-RELATED"/>
    <property type="match status" value="1"/>
</dbReference>
<dbReference type="RefSeq" id="WP_013516842.1">
    <property type="nucleotide sequence ID" value="NC_014909.2"/>
</dbReference>
<dbReference type="FunFam" id="3.30.70.141:FF:000017">
    <property type="entry name" value="Nucleoside diphosphate kinase"/>
    <property type="match status" value="1"/>
</dbReference>
<dbReference type="PROSITE" id="PS00469">
    <property type="entry name" value="NDPK"/>
    <property type="match status" value="1"/>
</dbReference>
<accession>E8Q6E8</accession>
<protein>
    <recommendedName>
        <fullName evidence="14">Nucleoside diphosphate kinase</fullName>
        <ecNumber evidence="14">2.7.4.6</ecNumber>
    </recommendedName>
</protein>
<dbReference type="EMBL" id="CP002189">
    <property type="protein sequence ID" value="ADV33917.1"/>
    <property type="molecule type" value="Genomic_DNA"/>
</dbReference>
<organism evidence="16 17">
    <name type="scientific">Blochmanniella vafra (strain BVAF)</name>
    <dbReference type="NCBI Taxonomy" id="859654"/>
    <lineage>
        <taxon>Bacteria</taxon>
        <taxon>Pseudomonadati</taxon>
        <taxon>Pseudomonadota</taxon>
        <taxon>Gammaproteobacteria</taxon>
        <taxon>Enterobacterales</taxon>
        <taxon>Enterobacteriaceae</taxon>
        <taxon>ant endosymbionts</taxon>
        <taxon>Candidatus Blochmanniella</taxon>
    </lineage>
</organism>
<evidence type="ECO:0000256" key="3">
    <source>
        <dbReference type="ARBA" id="ARBA00022490"/>
    </source>
</evidence>
<proteinExistence type="inferred from homology"/>
<dbReference type="OrthoDB" id="9801161at2"/>
<dbReference type="HOGENOM" id="CLU_060216_8_1_6"/>
<evidence type="ECO:0000259" key="15">
    <source>
        <dbReference type="SMART" id="SM00562"/>
    </source>
</evidence>
<dbReference type="InterPro" id="IPR036850">
    <property type="entry name" value="NDK-like_dom_sf"/>
</dbReference>
<dbReference type="SMART" id="SM00562">
    <property type="entry name" value="NDK"/>
    <property type="match status" value="1"/>
</dbReference>
<evidence type="ECO:0000256" key="12">
    <source>
        <dbReference type="PROSITE-ProRule" id="PRU00706"/>
    </source>
</evidence>
<keyword evidence="11" id="KW-0546">Nucleotide metabolism</keyword>
<dbReference type="PRINTS" id="PR01243">
    <property type="entry name" value="NUCDPKINASE"/>
</dbReference>
<evidence type="ECO:0000256" key="9">
    <source>
        <dbReference type="ARBA" id="ARBA00022840"/>
    </source>
</evidence>
<dbReference type="GO" id="GO:0006183">
    <property type="term" value="P:GTP biosynthetic process"/>
    <property type="evidence" value="ECO:0007669"/>
    <property type="project" value="InterPro"/>
</dbReference>
<comment type="similarity">
    <text evidence="2 12 13">Belongs to the NDK family.</text>
</comment>
<keyword evidence="10" id="KW-0460">Magnesium</keyword>
<dbReference type="Pfam" id="PF00334">
    <property type="entry name" value="NDK"/>
    <property type="match status" value="1"/>
</dbReference>
<evidence type="ECO:0000256" key="10">
    <source>
        <dbReference type="ARBA" id="ARBA00022842"/>
    </source>
</evidence>
<dbReference type="GO" id="GO:0006228">
    <property type="term" value="P:UTP biosynthetic process"/>
    <property type="evidence" value="ECO:0007669"/>
    <property type="project" value="InterPro"/>
</dbReference>
<evidence type="ECO:0000256" key="6">
    <source>
        <dbReference type="ARBA" id="ARBA00022723"/>
    </source>
</evidence>
<keyword evidence="8 14" id="KW-0418">Kinase</keyword>
<dbReference type="PROSITE" id="PS51374">
    <property type="entry name" value="NDPK_LIKE"/>
    <property type="match status" value="1"/>
</dbReference>
<evidence type="ECO:0000313" key="17">
    <source>
        <dbReference type="Proteomes" id="UP000007464"/>
    </source>
</evidence>
<evidence type="ECO:0000256" key="14">
    <source>
        <dbReference type="RuleBase" id="RU004013"/>
    </source>
</evidence>
<feature type="active site" description="Pros-phosphohistidine intermediate" evidence="12">
    <location>
        <position position="117"/>
    </location>
</feature>
<reference evidence="16 17" key="1">
    <citation type="journal article" date="2010" name="BMC Genomics">
        <title>Unprecedented loss of ammonia assimilation capability in a urease-encoding bacterial mutualist.</title>
        <authorList>
            <person name="Williams L.E."/>
            <person name="Wernegreen J.J."/>
        </authorList>
    </citation>
    <scope>NUCLEOTIDE SEQUENCE [LARGE SCALE GENOMIC DNA]</scope>
    <source>
        <strain evidence="16 17">BVAF</strain>
    </source>
</reference>
<keyword evidence="4" id="KW-0597">Phosphoprotein</keyword>
<evidence type="ECO:0000256" key="4">
    <source>
        <dbReference type="ARBA" id="ARBA00022553"/>
    </source>
</evidence>
<dbReference type="PANTHER" id="PTHR46161">
    <property type="entry name" value="NUCLEOSIDE DIPHOSPHATE KINASE"/>
    <property type="match status" value="1"/>
</dbReference>
<keyword evidence="7 14" id="KW-0547">Nucleotide-binding</keyword>
<dbReference type="STRING" id="859654.BVAF_535"/>